<dbReference type="RefSeq" id="WP_181338523.1">
    <property type="nucleotide sequence ID" value="NZ_JAAKDE010000001.1"/>
</dbReference>
<proteinExistence type="predicted"/>
<dbReference type="GO" id="GO:0003824">
    <property type="term" value="F:catalytic activity"/>
    <property type="evidence" value="ECO:0007669"/>
    <property type="project" value="InterPro"/>
</dbReference>
<dbReference type="EMBL" id="JAAKDE010000001">
    <property type="protein sequence ID" value="MBA2132090.1"/>
    <property type="molecule type" value="Genomic_DNA"/>
</dbReference>
<organism evidence="2 3">
    <name type="scientific">Capillibacterium thermochitinicola</name>
    <dbReference type="NCBI Taxonomy" id="2699427"/>
    <lineage>
        <taxon>Bacteria</taxon>
        <taxon>Bacillati</taxon>
        <taxon>Bacillota</taxon>
        <taxon>Capillibacterium</taxon>
    </lineage>
</organism>
<comment type="caution">
    <text evidence="2">The sequence shown here is derived from an EMBL/GenBank/DDBJ whole genome shotgun (WGS) entry which is preliminary data.</text>
</comment>
<evidence type="ECO:0000259" key="1">
    <source>
        <dbReference type="Pfam" id="PF02441"/>
    </source>
</evidence>
<dbReference type="Gene3D" id="3.40.50.1950">
    <property type="entry name" value="Flavin prenyltransferase-like"/>
    <property type="match status" value="1"/>
</dbReference>
<feature type="domain" description="Flavoprotein" evidence="1">
    <location>
        <begin position="7"/>
        <end position="170"/>
    </location>
</feature>
<accession>A0A8J6HY98</accession>
<gene>
    <name evidence="2" type="ORF">G5B42_00755</name>
</gene>
<sequence length="192" mass="20864">MQLAGVRIGFGLTGSYCTIPDVIPVLKQLRTTGAELFPIASPYVLQTDTRFGKGEDLHKTLVEITGREPWQSLVEVEPIGPKRLLDIMVVAPCTGTTLSNLAHGVSNTPVTLACKAQLRNERPVVLAVSTNDGLGANLANLGMLLNRKFIYFVPFGQDDPERKPNSLVAKMELLLPTVVHALEGKQIQPLLQ</sequence>
<dbReference type="Pfam" id="PF02441">
    <property type="entry name" value="Flavoprotein"/>
    <property type="match status" value="1"/>
</dbReference>
<dbReference type="SUPFAM" id="SSF52507">
    <property type="entry name" value="Homo-oligomeric flavin-containing Cys decarboxylases, HFCD"/>
    <property type="match status" value="1"/>
</dbReference>
<dbReference type="InterPro" id="IPR036551">
    <property type="entry name" value="Flavin_trans-like"/>
</dbReference>
<evidence type="ECO:0000313" key="2">
    <source>
        <dbReference type="EMBL" id="MBA2132090.1"/>
    </source>
</evidence>
<dbReference type="NCBIfam" id="NF006161">
    <property type="entry name" value="PRK08305.1"/>
    <property type="match status" value="1"/>
</dbReference>
<dbReference type="Proteomes" id="UP000657177">
    <property type="component" value="Unassembled WGS sequence"/>
</dbReference>
<name>A0A8J6HY98_9FIRM</name>
<dbReference type="AlphaFoldDB" id="A0A8J6HY98"/>
<dbReference type="InterPro" id="IPR003382">
    <property type="entry name" value="Flavoprotein"/>
</dbReference>
<dbReference type="InterPro" id="IPR014214">
    <property type="entry name" value="Dipicolinic_acid_synth_B"/>
</dbReference>
<dbReference type="NCBIfam" id="TIGR02852">
    <property type="entry name" value="spore_dpaB"/>
    <property type="match status" value="1"/>
</dbReference>
<keyword evidence="3" id="KW-1185">Reference proteome</keyword>
<dbReference type="PIRSF" id="PIRSF001390">
    <property type="entry name" value="Dipicolinate_synth_subunit_B"/>
    <property type="match status" value="1"/>
</dbReference>
<evidence type="ECO:0000313" key="3">
    <source>
        <dbReference type="Proteomes" id="UP000657177"/>
    </source>
</evidence>
<protein>
    <submittedName>
        <fullName evidence="2">Dipicolinate synthase subunit B</fullName>
    </submittedName>
</protein>
<reference evidence="2" key="1">
    <citation type="submission" date="2020-06" db="EMBL/GenBank/DDBJ databases">
        <title>Novel chitinolytic bacterium.</title>
        <authorList>
            <person name="Ungkulpasvich U."/>
            <person name="Kosugi A."/>
            <person name="Uke A."/>
        </authorList>
    </citation>
    <scope>NUCLEOTIDE SEQUENCE</scope>
    <source>
        <strain evidence="2">UUS1-1</strain>
    </source>
</reference>